<evidence type="ECO:0000256" key="1">
    <source>
        <dbReference type="PROSITE-ProRule" id="PRU00042"/>
    </source>
</evidence>
<dbReference type="GO" id="GO:0005634">
    <property type="term" value="C:nucleus"/>
    <property type="evidence" value="ECO:0007669"/>
    <property type="project" value="InterPro"/>
</dbReference>
<gene>
    <name evidence="6" type="ORF">Dbus_chr2Lg198</name>
</gene>
<evidence type="ECO:0000259" key="4">
    <source>
        <dbReference type="PROSITE" id="PS50157"/>
    </source>
</evidence>
<dbReference type="Pfam" id="PF07776">
    <property type="entry name" value="zf-AD"/>
    <property type="match status" value="1"/>
</dbReference>
<evidence type="ECO:0000313" key="7">
    <source>
        <dbReference type="Proteomes" id="UP000494163"/>
    </source>
</evidence>
<reference evidence="6 7" key="1">
    <citation type="submission" date="2015-08" db="EMBL/GenBank/DDBJ databases">
        <title>Ancestral chromatin configuration constrains chromatin evolution on differentiating sex chromosomes in Drosophila.</title>
        <authorList>
            <person name="Zhou Q."/>
            <person name="Bachtrog D."/>
        </authorList>
    </citation>
    <scope>NUCLEOTIDE SEQUENCE [LARGE SCALE GENOMIC DNA]</scope>
    <source>
        <tissue evidence="6">Whole larvae</tissue>
    </source>
</reference>
<dbReference type="GO" id="GO:0008270">
    <property type="term" value="F:zinc ion binding"/>
    <property type="evidence" value="ECO:0007669"/>
    <property type="project" value="UniProtKB-UniRule"/>
</dbReference>
<dbReference type="SMART" id="SM00868">
    <property type="entry name" value="zf-AD"/>
    <property type="match status" value="1"/>
</dbReference>
<evidence type="ECO:0000256" key="2">
    <source>
        <dbReference type="PROSITE-ProRule" id="PRU01263"/>
    </source>
</evidence>
<keyword evidence="2" id="KW-0862">Zinc</keyword>
<dbReference type="InterPro" id="IPR013087">
    <property type="entry name" value="Znf_C2H2_type"/>
</dbReference>
<evidence type="ECO:0000259" key="5">
    <source>
        <dbReference type="PROSITE" id="PS51915"/>
    </source>
</evidence>
<feature type="domain" description="C2H2-type" evidence="4">
    <location>
        <begin position="477"/>
        <end position="505"/>
    </location>
</feature>
<protein>
    <submittedName>
        <fullName evidence="6">CG15435</fullName>
    </submittedName>
</protein>
<sequence length="524" mass="59273">MTTCENICRVCSSPAQYNIFEKIPSYLHGSPNEFLNYQKPINILLEETTGLNNSPEDGLPLHICALCISYLKHAVTFREQCIKNALSLKLVALYQQQSKGRINIKSVSDKESALITADQLRYVQRPVDNLLLNNHSAHLETTDKVHKKLINQVATQRGNNRTDEERIRCLSEFLYKQRNQTQLPSTSGGTGSGNGTAEDEDYAAVSSSDDNEENALSRKDKNCYNYTETNFEEDDPMEQDQLRDIKVTIPKPKWKEHKCPACSKRYMHEDTHKNHLDNCVEYQFVSFIGEVTMLLEIRQQKMVSPHEFIRRMIFAFCKTCNWLQDHAVDTQLADKLNKVKLGKGVAEVPPETAEKAQASNWNTLLSPSKLDEPSNSSLYQFNRGSTTPITVMNNVLYAIERSESRNSQQTPHPVVMKPIPIRCSAAAAQTVPAPPVLHERATFLQKLQRATVTPKHQQQQQSPVSVASAKLLPISAARCNQCNLLFDSVSELELHNGKHHNGQSNAKDDDAERRRIIALFEEDI</sequence>
<evidence type="ECO:0000256" key="3">
    <source>
        <dbReference type="SAM" id="MobiDB-lite"/>
    </source>
</evidence>
<accession>A0A0M3QT13</accession>
<dbReference type="OMA" id="CYNYSET"/>
<dbReference type="AlphaFoldDB" id="A0A0M3QT13"/>
<dbReference type="InterPro" id="IPR012934">
    <property type="entry name" value="Znf_AD"/>
</dbReference>
<keyword evidence="2" id="KW-0479">Metal-binding</keyword>
<feature type="binding site" evidence="2">
    <location>
        <position position="64"/>
    </location>
    <ligand>
        <name>Zn(2+)</name>
        <dbReference type="ChEBI" id="CHEBI:29105"/>
    </ligand>
</feature>
<dbReference type="SUPFAM" id="SSF57716">
    <property type="entry name" value="Glucocorticoid receptor-like (DNA-binding domain)"/>
    <property type="match status" value="1"/>
</dbReference>
<dbReference type="EMBL" id="CP012523">
    <property type="protein sequence ID" value="ALC38113.1"/>
    <property type="molecule type" value="Genomic_DNA"/>
</dbReference>
<proteinExistence type="predicted"/>
<dbReference type="PROSITE" id="PS00028">
    <property type="entry name" value="ZINC_FINGER_C2H2_1"/>
    <property type="match status" value="1"/>
</dbReference>
<dbReference type="OrthoDB" id="7790848at2759"/>
<feature type="binding site" evidence="2">
    <location>
        <position position="11"/>
    </location>
    <ligand>
        <name>Zn(2+)</name>
        <dbReference type="ChEBI" id="CHEBI:29105"/>
    </ligand>
</feature>
<feature type="binding site" evidence="2">
    <location>
        <position position="8"/>
    </location>
    <ligand>
        <name>Zn(2+)</name>
        <dbReference type="ChEBI" id="CHEBI:29105"/>
    </ligand>
</feature>
<keyword evidence="7" id="KW-1185">Reference proteome</keyword>
<dbReference type="Proteomes" id="UP000494163">
    <property type="component" value="Chromosome 2L"/>
</dbReference>
<keyword evidence="1" id="KW-0863">Zinc-finger</keyword>
<dbReference type="PROSITE" id="PS50157">
    <property type="entry name" value="ZINC_FINGER_C2H2_2"/>
    <property type="match status" value="1"/>
</dbReference>
<name>A0A0M3QT13_DROBS</name>
<feature type="domain" description="ZAD" evidence="5">
    <location>
        <begin position="6"/>
        <end position="91"/>
    </location>
</feature>
<feature type="region of interest" description="Disordered" evidence="3">
    <location>
        <begin position="180"/>
        <end position="219"/>
    </location>
</feature>
<feature type="binding site" evidence="2">
    <location>
        <position position="67"/>
    </location>
    <ligand>
        <name>Zn(2+)</name>
        <dbReference type="ChEBI" id="CHEBI:29105"/>
    </ligand>
</feature>
<dbReference type="PROSITE" id="PS51915">
    <property type="entry name" value="ZAD"/>
    <property type="match status" value="1"/>
</dbReference>
<evidence type="ECO:0000313" key="6">
    <source>
        <dbReference type="EMBL" id="ALC38113.1"/>
    </source>
</evidence>
<organism evidence="6 7">
    <name type="scientific">Drosophila busckii</name>
    <name type="common">Fruit fly</name>
    <dbReference type="NCBI Taxonomy" id="30019"/>
    <lineage>
        <taxon>Eukaryota</taxon>
        <taxon>Metazoa</taxon>
        <taxon>Ecdysozoa</taxon>
        <taxon>Arthropoda</taxon>
        <taxon>Hexapoda</taxon>
        <taxon>Insecta</taxon>
        <taxon>Pterygota</taxon>
        <taxon>Neoptera</taxon>
        <taxon>Endopterygota</taxon>
        <taxon>Diptera</taxon>
        <taxon>Brachycera</taxon>
        <taxon>Muscomorpha</taxon>
        <taxon>Ephydroidea</taxon>
        <taxon>Drosophilidae</taxon>
        <taxon>Drosophila</taxon>
    </lineage>
</organism>